<evidence type="ECO:0008006" key="3">
    <source>
        <dbReference type="Google" id="ProtNLM"/>
    </source>
</evidence>
<reference evidence="2" key="1">
    <citation type="submission" date="2017-07" db="EMBL/GenBank/DDBJ databases">
        <authorList>
            <person name="Mikheyev A."/>
            <person name="Grau M."/>
        </authorList>
    </citation>
    <scope>NUCLEOTIDE SEQUENCE</scope>
    <source>
        <tissue evidence="2">Venom_gland</tissue>
    </source>
</reference>
<organism evidence="2">
    <name type="scientific">Micrurus spixii</name>
    <name type="common">Amazon coral snake</name>
    <dbReference type="NCBI Taxonomy" id="129469"/>
    <lineage>
        <taxon>Eukaryota</taxon>
        <taxon>Metazoa</taxon>
        <taxon>Chordata</taxon>
        <taxon>Craniata</taxon>
        <taxon>Vertebrata</taxon>
        <taxon>Euteleostomi</taxon>
        <taxon>Lepidosauria</taxon>
        <taxon>Squamata</taxon>
        <taxon>Bifurcata</taxon>
        <taxon>Unidentata</taxon>
        <taxon>Episquamata</taxon>
        <taxon>Toxicofera</taxon>
        <taxon>Serpentes</taxon>
        <taxon>Colubroidea</taxon>
        <taxon>Elapidae</taxon>
        <taxon>Elapinae</taxon>
        <taxon>Micrurus</taxon>
    </lineage>
</organism>
<keyword evidence="1" id="KW-0175">Coiled coil</keyword>
<evidence type="ECO:0000313" key="2">
    <source>
        <dbReference type="EMBL" id="LAB20211.1"/>
    </source>
</evidence>
<protein>
    <recommendedName>
        <fullName evidence="3">L1 transposable element RRM domain-containing protein</fullName>
    </recommendedName>
</protein>
<reference evidence="2" key="2">
    <citation type="submission" date="2017-11" db="EMBL/GenBank/DDBJ databases">
        <title>Coralsnake Venomics: Analyses of Venom Gland Transcriptomes and Proteomes of Six Brazilian Taxa.</title>
        <authorList>
            <person name="Aird S.D."/>
            <person name="Jorge da Silva N."/>
            <person name="Qiu L."/>
            <person name="Villar-Briones A."/>
            <person name="Aparecida-Saddi V."/>
            <person name="Campos-Telles M.P."/>
            <person name="Grau M."/>
            <person name="Mikheyev A.S."/>
        </authorList>
    </citation>
    <scope>NUCLEOTIDE SEQUENCE</scope>
    <source>
        <tissue evidence="2">Venom_gland</tissue>
    </source>
</reference>
<evidence type="ECO:0000256" key="1">
    <source>
        <dbReference type="SAM" id="Coils"/>
    </source>
</evidence>
<dbReference type="EMBL" id="IACM01016375">
    <property type="protein sequence ID" value="LAB20211.1"/>
    <property type="molecule type" value="Transcribed_RNA"/>
</dbReference>
<accession>A0A2D4LGQ0</accession>
<name>A0A2D4LGQ0_9SAUR</name>
<feature type="coiled-coil region" evidence="1">
    <location>
        <begin position="5"/>
        <end position="32"/>
    </location>
</feature>
<sequence length="151" mass="18450">MMQAIQAIQEQGKRIEEKVENIQQMMKNEERILTKKAIKTQILQSSRDEPLKYKDKETVVLKQVPRKVREIREYQFLTEYLIKKGVNDRWLFPEDLMFTWQEQRHRIDSVEKAELFNGEYFRGKEDEKLREEETIKIQEEMVETRDKIIQE</sequence>
<dbReference type="AlphaFoldDB" id="A0A2D4LGQ0"/>
<proteinExistence type="predicted"/>